<evidence type="ECO:0000256" key="26">
    <source>
        <dbReference type="SAM" id="SignalP"/>
    </source>
</evidence>
<comment type="catalytic activity">
    <reaction evidence="20">
        <text>N-dodecanoylethanolamine + H2O = dodecanoate + ethanolamine</text>
        <dbReference type="Rhea" id="RHEA:45456"/>
        <dbReference type="ChEBI" id="CHEBI:15377"/>
        <dbReference type="ChEBI" id="CHEBI:18262"/>
        <dbReference type="ChEBI" id="CHEBI:57603"/>
        <dbReference type="ChEBI" id="CHEBI:85263"/>
    </reaction>
    <physiologicalReaction direction="left-to-right" evidence="20">
        <dbReference type="Rhea" id="RHEA:45457"/>
    </physiologicalReaction>
</comment>
<evidence type="ECO:0000256" key="1">
    <source>
        <dbReference type="ARBA" id="ARBA00004170"/>
    </source>
</evidence>
<evidence type="ECO:0000256" key="14">
    <source>
        <dbReference type="ARBA" id="ARBA00023228"/>
    </source>
</evidence>
<evidence type="ECO:0000256" key="23">
    <source>
        <dbReference type="ARBA" id="ARBA00048217"/>
    </source>
</evidence>
<evidence type="ECO:0000256" key="16">
    <source>
        <dbReference type="ARBA" id="ARBA00039046"/>
    </source>
</evidence>
<dbReference type="EC" id="3.5.1.60" evidence="16"/>
<keyword evidence="30" id="KW-1185">Reference proteome</keyword>
<dbReference type="EMBL" id="JANPWB010000002">
    <property type="protein sequence ID" value="KAJ1204887.1"/>
    <property type="molecule type" value="Genomic_DNA"/>
</dbReference>
<comment type="catalytic activity">
    <reaction evidence="19">
        <text>an N-(long-chain fatty acyl)ethanolamine + H2O = a long-chain fatty acid + ethanolamine</text>
        <dbReference type="Rhea" id="RHEA:17505"/>
        <dbReference type="ChEBI" id="CHEBI:15377"/>
        <dbReference type="ChEBI" id="CHEBI:15897"/>
        <dbReference type="ChEBI" id="CHEBI:57560"/>
        <dbReference type="ChEBI" id="CHEBI:57603"/>
        <dbReference type="EC" id="3.5.1.60"/>
    </reaction>
    <physiologicalReaction direction="left-to-right" evidence="19">
        <dbReference type="Rhea" id="RHEA:17506"/>
    </physiologicalReaction>
</comment>
<dbReference type="PANTHER" id="PTHR28583">
    <property type="entry name" value="ACID AMIDASE"/>
    <property type="match status" value="1"/>
</dbReference>
<name>A0AAV7VX72_PLEWA</name>
<dbReference type="FunFam" id="3.60.60.10:FF:000003">
    <property type="entry name" value="N-acylethanolamine-hydrolyzing acid amidase"/>
    <property type="match status" value="1"/>
</dbReference>
<feature type="domain" description="Acid ceramidase N-terminal" evidence="28">
    <location>
        <begin position="35"/>
        <end position="87"/>
    </location>
</feature>
<evidence type="ECO:0000313" key="29">
    <source>
        <dbReference type="EMBL" id="KAJ1204887.1"/>
    </source>
</evidence>
<evidence type="ECO:0000256" key="7">
    <source>
        <dbReference type="ARBA" id="ARBA00022801"/>
    </source>
</evidence>
<keyword evidence="8" id="KW-0276">Fatty acid metabolism</keyword>
<keyword evidence="11" id="KW-0472">Membrane</keyword>
<dbReference type="InterPro" id="IPR029132">
    <property type="entry name" value="CBAH/NAAA_C"/>
</dbReference>
<feature type="signal peptide" evidence="26">
    <location>
        <begin position="1"/>
        <end position="25"/>
    </location>
</feature>
<keyword evidence="9" id="KW-0442">Lipid degradation</keyword>
<evidence type="ECO:0000256" key="22">
    <source>
        <dbReference type="ARBA" id="ARBA00048166"/>
    </source>
</evidence>
<keyword evidence="12" id="KW-0865">Zymogen</keyword>
<evidence type="ECO:0000256" key="5">
    <source>
        <dbReference type="ARBA" id="ARBA00011891"/>
    </source>
</evidence>
<comment type="subcellular location">
    <subcellularLocation>
        <location evidence="2">Lysosome</location>
    </subcellularLocation>
    <subcellularLocation>
        <location evidence="1">Membrane</location>
        <topology evidence="1">Peripheral membrane protein</topology>
    </subcellularLocation>
</comment>
<dbReference type="AlphaFoldDB" id="A0AAV7VX72"/>
<comment type="catalytic activity">
    <reaction evidence="23">
        <text>N-hexadecanoylsphing-4-enine + H2O = sphing-4-enine + hexadecanoate</text>
        <dbReference type="Rhea" id="RHEA:38891"/>
        <dbReference type="ChEBI" id="CHEBI:7896"/>
        <dbReference type="ChEBI" id="CHEBI:15377"/>
        <dbReference type="ChEBI" id="CHEBI:57756"/>
        <dbReference type="ChEBI" id="CHEBI:72959"/>
    </reaction>
    <physiologicalReaction direction="left-to-right" evidence="23">
        <dbReference type="Rhea" id="RHEA:38892"/>
    </physiologicalReaction>
</comment>
<evidence type="ECO:0000256" key="11">
    <source>
        <dbReference type="ARBA" id="ARBA00023136"/>
    </source>
</evidence>
<dbReference type="EC" id="3.5.1.23" evidence="5"/>
<evidence type="ECO:0000256" key="13">
    <source>
        <dbReference type="ARBA" id="ARBA00023180"/>
    </source>
</evidence>
<dbReference type="CDD" id="cd01903">
    <property type="entry name" value="Ntn_AC_NAAA"/>
    <property type="match status" value="1"/>
</dbReference>
<reference evidence="29" key="1">
    <citation type="journal article" date="2022" name="bioRxiv">
        <title>Sequencing and chromosome-scale assembly of the giantPleurodeles waltlgenome.</title>
        <authorList>
            <person name="Brown T."/>
            <person name="Elewa A."/>
            <person name="Iarovenko S."/>
            <person name="Subramanian E."/>
            <person name="Araus A.J."/>
            <person name="Petzold A."/>
            <person name="Susuki M."/>
            <person name="Suzuki K.-i.T."/>
            <person name="Hayashi T."/>
            <person name="Toyoda A."/>
            <person name="Oliveira C."/>
            <person name="Osipova E."/>
            <person name="Leigh N.D."/>
            <person name="Simon A."/>
            <person name="Yun M.H."/>
        </authorList>
    </citation>
    <scope>NUCLEOTIDE SEQUENCE</scope>
    <source>
        <strain evidence="29">20211129_DDA</strain>
        <tissue evidence="29">Liver</tissue>
    </source>
</reference>
<evidence type="ECO:0000256" key="24">
    <source>
        <dbReference type="ARBA" id="ARBA00048323"/>
    </source>
</evidence>
<evidence type="ECO:0000256" key="15">
    <source>
        <dbReference type="ARBA" id="ARBA00038527"/>
    </source>
</evidence>
<evidence type="ECO:0000259" key="27">
    <source>
        <dbReference type="Pfam" id="PF02275"/>
    </source>
</evidence>
<dbReference type="GO" id="GO:0006631">
    <property type="term" value="P:fatty acid metabolic process"/>
    <property type="evidence" value="ECO:0007669"/>
    <property type="project" value="UniProtKB-KW"/>
</dbReference>
<protein>
    <recommendedName>
        <fullName evidence="17">N-acylethanolamine-hydrolyzing acid amidase</fullName>
        <ecNumber evidence="5">3.5.1.23</ecNumber>
        <ecNumber evidence="16">3.5.1.60</ecNumber>
    </recommendedName>
    <alternativeName>
        <fullName evidence="18">Acylsphingosine deacylase NAAA</fullName>
    </alternativeName>
</protein>
<keyword evidence="14" id="KW-0458">Lysosome</keyword>
<evidence type="ECO:0000256" key="2">
    <source>
        <dbReference type="ARBA" id="ARBA00004371"/>
    </source>
</evidence>
<evidence type="ECO:0000256" key="20">
    <source>
        <dbReference type="ARBA" id="ARBA00047719"/>
    </source>
</evidence>
<evidence type="ECO:0000256" key="3">
    <source>
        <dbReference type="ARBA" id="ARBA00004872"/>
    </source>
</evidence>
<evidence type="ECO:0000259" key="28">
    <source>
        <dbReference type="Pfam" id="PF15508"/>
    </source>
</evidence>
<dbReference type="GO" id="GO:0017040">
    <property type="term" value="F:N-acylsphingosine amidohydrolase activity"/>
    <property type="evidence" value="ECO:0007669"/>
    <property type="project" value="UniProtKB-EC"/>
</dbReference>
<sequence>MALVPGHRSQAMVLLLLTLVAGGSAFLPGLPRDWAPPLFNVSLDSPPEDRWGPLVQRFDTGVLRHSIDRIIGSVVPKWAQVLIRPLADLEVELLLREPYAGELKGLAKSIGVSVGDALLINLCYEASAFCTSIIAQDCKGRIYHGRNLDFSFQDILKNMTVDVHFVKSGKVAYTGTTFVGYIGIWTGQKPYQFTISGDRRDADEWWKNAIAALWKRSTPVSWLIRDTLSEAEDFQAAVLHLAKTPIITDVYYIVGGVAPKEGVVITRDRTGPADIWPLDPLQGGWFRVETNYDHWTTPPPSDDRRTAAIKAMNATGQENINLDTLYKAIYTWRPTQAAPDVVAKQRTSIRMIWSCVVLLGFWRKDMGDIESSLLEMYAKNKWGLCKKPILGHWDELVVLYKETICNDDRPPRASEKTHRGNSLKDASYVSVRTSVPPRVHKEESTKSTGRRLSLVSIPSHEQYDHSHNSDECCLTRPVQNSDKESCMSDKVKRLAPFP</sequence>
<dbReference type="Pfam" id="PF15508">
    <property type="entry name" value="NAAA-beta"/>
    <property type="match status" value="1"/>
</dbReference>
<feature type="domain" description="Choloylglycine hydrolase/NAAA C-terminal" evidence="27">
    <location>
        <begin position="130"/>
        <end position="191"/>
    </location>
</feature>
<evidence type="ECO:0000313" key="30">
    <source>
        <dbReference type="Proteomes" id="UP001066276"/>
    </source>
</evidence>
<keyword evidence="13" id="KW-0325">Glycoprotein</keyword>
<comment type="catalytic activity">
    <reaction evidence="25">
        <text>N-tetradecanoylethanolamine + H2O = tetradecanoate + ethanolamine</text>
        <dbReference type="Rhea" id="RHEA:45452"/>
        <dbReference type="ChEBI" id="CHEBI:15377"/>
        <dbReference type="ChEBI" id="CHEBI:30807"/>
        <dbReference type="ChEBI" id="CHEBI:57603"/>
        <dbReference type="ChEBI" id="CHEBI:85262"/>
    </reaction>
    <physiologicalReaction direction="left-to-right" evidence="25">
        <dbReference type="Rhea" id="RHEA:45453"/>
    </physiologicalReaction>
</comment>
<dbReference type="Gene3D" id="3.60.60.10">
    <property type="entry name" value="Penicillin V Acylase, Chain A"/>
    <property type="match status" value="1"/>
</dbReference>
<dbReference type="GO" id="GO:0016042">
    <property type="term" value="P:lipid catabolic process"/>
    <property type="evidence" value="ECO:0007669"/>
    <property type="project" value="UniProtKB-KW"/>
</dbReference>
<evidence type="ECO:0000256" key="9">
    <source>
        <dbReference type="ARBA" id="ARBA00022963"/>
    </source>
</evidence>
<comment type="catalytic activity">
    <reaction evidence="24">
        <text>an N-acylsphing-4-enine + H2O = sphing-4-enine + a fatty acid</text>
        <dbReference type="Rhea" id="RHEA:20856"/>
        <dbReference type="ChEBI" id="CHEBI:15377"/>
        <dbReference type="ChEBI" id="CHEBI:28868"/>
        <dbReference type="ChEBI" id="CHEBI:52639"/>
        <dbReference type="ChEBI" id="CHEBI:57756"/>
        <dbReference type="EC" id="3.5.1.23"/>
    </reaction>
    <physiologicalReaction direction="left-to-right" evidence="24">
        <dbReference type="Rhea" id="RHEA:20857"/>
    </physiologicalReaction>
</comment>
<gene>
    <name evidence="29" type="ORF">NDU88_000322</name>
</gene>
<comment type="catalytic activity">
    <reaction evidence="22">
        <text>N-hexadecanoylethanolamine + H2O = ethanolamine + hexadecanoate</text>
        <dbReference type="Rhea" id="RHEA:45064"/>
        <dbReference type="ChEBI" id="CHEBI:7896"/>
        <dbReference type="ChEBI" id="CHEBI:15377"/>
        <dbReference type="ChEBI" id="CHEBI:57603"/>
        <dbReference type="ChEBI" id="CHEBI:71464"/>
    </reaction>
    <physiologicalReaction direction="left-to-right" evidence="22">
        <dbReference type="Rhea" id="RHEA:45065"/>
    </physiologicalReaction>
</comment>
<organism evidence="29 30">
    <name type="scientific">Pleurodeles waltl</name>
    <name type="common">Iberian ribbed newt</name>
    <dbReference type="NCBI Taxonomy" id="8319"/>
    <lineage>
        <taxon>Eukaryota</taxon>
        <taxon>Metazoa</taxon>
        <taxon>Chordata</taxon>
        <taxon>Craniata</taxon>
        <taxon>Vertebrata</taxon>
        <taxon>Euteleostomi</taxon>
        <taxon>Amphibia</taxon>
        <taxon>Batrachia</taxon>
        <taxon>Caudata</taxon>
        <taxon>Salamandroidea</taxon>
        <taxon>Salamandridae</taxon>
        <taxon>Pleurodelinae</taxon>
        <taxon>Pleurodeles</taxon>
    </lineage>
</organism>
<keyword evidence="10" id="KW-0443">Lipid metabolism</keyword>
<comment type="similarity">
    <text evidence="4">Belongs to the acid ceramidase family.</text>
</comment>
<comment type="subunit">
    <text evidence="15">Heterodimer of an alpha and a beta subunit, produced by autocatalytic cleavage.</text>
</comment>
<dbReference type="Pfam" id="PF02275">
    <property type="entry name" value="CBAH"/>
    <property type="match status" value="1"/>
</dbReference>
<dbReference type="Proteomes" id="UP001066276">
    <property type="component" value="Chromosome 1_2"/>
</dbReference>
<evidence type="ECO:0000256" key="6">
    <source>
        <dbReference type="ARBA" id="ARBA00022729"/>
    </source>
</evidence>
<dbReference type="GO" id="GO:0047412">
    <property type="term" value="F:N-(long-chain-acyl)ethanolamine deacylase activity"/>
    <property type="evidence" value="ECO:0007669"/>
    <property type="project" value="UniProtKB-EC"/>
</dbReference>
<evidence type="ECO:0000256" key="21">
    <source>
        <dbReference type="ARBA" id="ARBA00047993"/>
    </source>
</evidence>
<keyword evidence="6 26" id="KW-0732">Signal</keyword>
<dbReference type="GO" id="GO:0005764">
    <property type="term" value="C:lysosome"/>
    <property type="evidence" value="ECO:0007669"/>
    <property type="project" value="UniProtKB-SubCell"/>
</dbReference>
<dbReference type="GO" id="GO:0016020">
    <property type="term" value="C:membrane"/>
    <property type="evidence" value="ECO:0007669"/>
    <property type="project" value="UniProtKB-SubCell"/>
</dbReference>
<feature type="chain" id="PRO_5043395317" description="N-acylethanolamine-hydrolyzing acid amidase" evidence="26">
    <location>
        <begin position="26"/>
        <end position="498"/>
    </location>
</feature>
<dbReference type="PANTHER" id="PTHR28583:SF4">
    <property type="entry name" value="N-ACYLETHANOLAMINE-HYDROLYZING ACID AMIDASE"/>
    <property type="match status" value="1"/>
</dbReference>
<evidence type="ECO:0000256" key="12">
    <source>
        <dbReference type="ARBA" id="ARBA00023145"/>
    </source>
</evidence>
<evidence type="ECO:0000256" key="25">
    <source>
        <dbReference type="ARBA" id="ARBA00048716"/>
    </source>
</evidence>
<evidence type="ECO:0000256" key="19">
    <source>
        <dbReference type="ARBA" id="ARBA00047347"/>
    </source>
</evidence>
<comment type="catalytic activity">
    <reaction evidence="21">
        <text>N-dodecanoylsphing-4-enine + H2O = dodecanoate + sphing-4-enine</text>
        <dbReference type="Rhea" id="RHEA:41291"/>
        <dbReference type="ChEBI" id="CHEBI:15377"/>
        <dbReference type="ChEBI" id="CHEBI:18262"/>
        <dbReference type="ChEBI" id="CHEBI:57756"/>
        <dbReference type="ChEBI" id="CHEBI:72956"/>
    </reaction>
    <physiologicalReaction direction="left-to-right" evidence="21">
        <dbReference type="Rhea" id="RHEA:41292"/>
    </physiologicalReaction>
</comment>
<evidence type="ECO:0000256" key="10">
    <source>
        <dbReference type="ARBA" id="ARBA00023098"/>
    </source>
</evidence>
<evidence type="ECO:0000256" key="8">
    <source>
        <dbReference type="ARBA" id="ARBA00022832"/>
    </source>
</evidence>
<keyword evidence="7" id="KW-0378">Hydrolase</keyword>
<evidence type="ECO:0000256" key="17">
    <source>
        <dbReference type="ARBA" id="ARBA00040404"/>
    </source>
</evidence>
<accession>A0AAV7VX72</accession>
<evidence type="ECO:0000256" key="18">
    <source>
        <dbReference type="ARBA" id="ARBA00042519"/>
    </source>
</evidence>
<proteinExistence type="inferred from homology"/>
<comment type="caution">
    <text evidence="29">The sequence shown here is derived from an EMBL/GenBank/DDBJ whole genome shotgun (WGS) entry which is preliminary data.</text>
</comment>
<evidence type="ECO:0000256" key="4">
    <source>
        <dbReference type="ARBA" id="ARBA00005730"/>
    </source>
</evidence>
<comment type="pathway">
    <text evidence="3">Lipid metabolism; fatty acid metabolism.</text>
</comment>
<dbReference type="InterPro" id="IPR029130">
    <property type="entry name" value="Acid_ceramidase_N"/>
</dbReference>